<accession>A0ABY4Y882</accession>
<evidence type="ECO:0000313" key="2">
    <source>
        <dbReference type="Proteomes" id="UP001057474"/>
    </source>
</evidence>
<dbReference type="EMBL" id="CP071527">
    <property type="protein sequence ID" value="USQ13711.1"/>
    <property type="molecule type" value="Genomic_DNA"/>
</dbReference>
<reference evidence="1" key="1">
    <citation type="submission" date="2021-03" db="EMBL/GenBank/DDBJ databases">
        <title>Legionella lytica PCM 2298.</title>
        <authorList>
            <person name="Koper P."/>
        </authorList>
    </citation>
    <scope>NUCLEOTIDE SEQUENCE</scope>
    <source>
        <strain evidence="1">PCM 2298</strain>
    </source>
</reference>
<dbReference type="RefSeq" id="WP_252580030.1">
    <property type="nucleotide sequence ID" value="NZ_CP071527.1"/>
</dbReference>
<gene>
    <name evidence="1" type="ORF">J2N86_13700</name>
</gene>
<evidence type="ECO:0000313" key="1">
    <source>
        <dbReference type="EMBL" id="USQ13711.1"/>
    </source>
</evidence>
<protein>
    <recommendedName>
        <fullName evidence="3">Phage protein</fullName>
    </recommendedName>
</protein>
<name>A0ABY4Y882_9GAMM</name>
<keyword evidence="2" id="KW-1185">Reference proteome</keyword>
<proteinExistence type="predicted"/>
<evidence type="ECO:0008006" key="3">
    <source>
        <dbReference type="Google" id="ProtNLM"/>
    </source>
</evidence>
<organism evidence="1 2">
    <name type="scientific">Legionella lytica</name>
    <dbReference type="NCBI Taxonomy" id="96232"/>
    <lineage>
        <taxon>Bacteria</taxon>
        <taxon>Pseudomonadati</taxon>
        <taxon>Pseudomonadota</taxon>
        <taxon>Gammaproteobacteria</taxon>
        <taxon>Legionellales</taxon>
        <taxon>Legionellaceae</taxon>
        <taxon>Legionella</taxon>
    </lineage>
</organism>
<dbReference type="Proteomes" id="UP001057474">
    <property type="component" value="Chromosome"/>
</dbReference>
<sequence>MNRNELEKKLLDRNVPSISFNVNGVKEGECMCLVSNEDKWKVVYNSRGHIIDIAEFDNENDACDFMYNELKKEYKW</sequence>